<dbReference type="AlphaFoldDB" id="H2Y3C3"/>
<reference evidence="1" key="3">
    <citation type="submission" date="2025-09" db="UniProtKB">
        <authorList>
            <consortium name="Ensembl"/>
        </authorList>
    </citation>
    <scope>IDENTIFICATION</scope>
</reference>
<dbReference type="InterPro" id="IPR052831">
    <property type="entry name" value="Apoptosis_promoter"/>
</dbReference>
<accession>H2Y3C3</accession>
<evidence type="ECO:0000313" key="2">
    <source>
        <dbReference type="Proteomes" id="UP000008144"/>
    </source>
</evidence>
<sequence>MAYNRPYIEHNVNPMFQHRGNQPVPPNMMPGNFFGQPRQISNNQPDLPIRQNFFSGQNPYPIVRQTMPPHQMHGPANSMVNRMPFMAEEPIMGQNMQCFGGPMQNQQTPSHFRMRGMHTNRNRFMNRPQPPPNQNHDMNVFNNVRMTHQMMGDKFPVQSFTHQSWNCPMNTQTFQSGVKRPEVASQTGRFCKNFQNSSTQSSDALVVEGFLKKIEKHTNNLSKVSAKEDITSKPQDIKICEAQRLRRKADELLEKLESINESGKLFNAESAAIYKKELDTILTTLSNEAVIKGLKKKIEQRRKRRLRIKKKKHSVYLVEKERRERIEEKHSQIEDWLKSEKVKHETQLRDNEMQRQLDEALTEVRKEESTLNKSVDLINALDKLRKARLQTLKSSGREVPSDVMTNNFHDLVEITKKKLQSQILNVEKKSNALKMFVETEQKEVRSLLMKQK</sequence>
<organism evidence="1 2">
    <name type="scientific">Ciona intestinalis</name>
    <name type="common">Transparent sea squirt</name>
    <name type="synonym">Ascidia intestinalis</name>
    <dbReference type="NCBI Taxonomy" id="7719"/>
    <lineage>
        <taxon>Eukaryota</taxon>
        <taxon>Metazoa</taxon>
        <taxon>Chordata</taxon>
        <taxon>Tunicata</taxon>
        <taxon>Ascidiacea</taxon>
        <taxon>Phlebobranchia</taxon>
        <taxon>Cionidae</taxon>
        <taxon>Ciona</taxon>
    </lineage>
</organism>
<keyword evidence="2" id="KW-1185">Reference proteome</keyword>
<dbReference type="PANTHER" id="PTHR48190:SF2">
    <property type="entry name" value="PROGRAMMED CELL DEATH PROTEIN 7"/>
    <property type="match status" value="1"/>
</dbReference>
<reference evidence="2" key="1">
    <citation type="journal article" date="2002" name="Science">
        <title>The draft genome of Ciona intestinalis: insights into chordate and vertebrate origins.</title>
        <authorList>
            <person name="Dehal P."/>
            <person name="Satou Y."/>
            <person name="Campbell R.K."/>
            <person name="Chapman J."/>
            <person name="Degnan B."/>
            <person name="De Tomaso A."/>
            <person name="Davidson B."/>
            <person name="Di Gregorio A."/>
            <person name="Gelpke M."/>
            <person name="Goodstein D.M."/>
            <person name="Harafuji N."/>
            <person name="Hastings K.E."/>
            <person name="Ho I."/>
            <person name="Hotta K."/>
            <person name="Huang W."/>
            <person name="Kawashima T."/>
            <person name="Lemaire P."/>
            <person name="Martinez D."/>
            <person name="Meinertzhagen I.A."/>
            <person name="Necula S."/>
            <person name="Nonaka M."/>
            <person name="Putnam N."/>
            <person name="Rash S."/>
            <person name="Saiga H."/>
            <person name="Satake M."/>
            <person name="Terry A."/>
            <person name="Yamada L."/>
            <person name="Wang H.G."/>
            <person name="Awazu S."/>
            <person name="Azumi K."/>
            <person name="Boore J."/>
            <person name="Branno M."/>
            <person name="Chin-Bow S."/>
            <person name="DeSantis R."/>
            <person name="Doyle S."/>
            <person name="Francino P."/>
            <person name="Keys D.N."/>
            <person name="Haga S."/>
            <person name="Hayashi H."/>
            <person name="Hino K."/>
            <person name="Imai K.S."/>
            <person name="Inaba K."/>
            <person name="Kano S."/>
            <person name="Kobayashi K."/>
            <person name="Kobayashi M."/>
            <person name="Lee B.I."/>
            <person name="Makabe K.W."/>
            <person name="Manohar C."/>
            <person name="Matassi G."/>
            <person name="Medina M."/>
            <person name="Mochizuki Y."/>
            <person name="Mount S."/>
            <person name="Morishita T."/>
            <person name="Miura S."/>
            <person name="Nakayama A."/>
            <person name="Nishizaka S."/>
            <person name="Nomoto H."/>
            <person name="Ohta F."/>
            <person name="Oishi K."/>
            <person name="Rigoutsos I."/>
            <person name="Sano M."/>
            <person name="Sasaki A."/>
            <person name="Sasakura Y."/>
            <person name="Shoguchi E."/>
            <person name="Shin-i T."/>
            <person name="Spagnuolo A."/>
            <person name="Stainier D."/>
            <person name="Suzuki M.M."/>
            <person name="Tassy O."/>
            <person name="Takatori N."/>
            <person name="Tokuoka M."/>
            <person name="Yagi K."/>
            <person name="Yoshizaki F."/>
            <person name="Wada S."/>
            <person name="Zhang C."/>
            <person name="Hyatt P.D."/>
            <person name="Larimer F."/>
            <person name="Detter C."/>
            <person name="Doggett N."/>
            <person name="Glavina T."/>
            <person name="Hawkins T."/>
            <person name="Richardson P."/>
            <person name="Lucas S."/>
            <person name="Kohara Y."/>
            <person name="Levine M."/>
            <person name="Satoh N."/>
            <person name="Rokhsar D.S."/>
        </authorList>
    </citation>
    <scope>NUCLEOTIDE SEQUENCE [LARGE SCALE GENOMIC DNA]</scope>
</reference>
<protein>
    <submittedName>
        <fullName evidence="1">Programmed cell death protein 7-like</fullName>
    </submittedName>
</protein>
<name>H2Y3C3_CIOIN</name>
<dbReference type="InterPro" id="IPR031974">
    <property type="entry name" value="PDCD7"/>
</dbReference>
<dbReference type="Pfam" id="PF16021">
    <property type="entry name" value="PDCD7"/>
    <property type="match status" value="1"/>
</dbReference>
<dbReference type="STRING" id="7719.ENSCINP00000036408"/>
<evidence type="ECO:0000313" key="1">
    <source>
        <dbReference type="Ensembl" id="ENSCINP00000036408.1"/>
    </source>
</evidence>
<dbReference type="HOGENOM" id="CLU_606288_0_0_1"/>
<dbReference type="Ensembl" id="ENSCINT00000032712.1">
    <property type="protein sequence ID" value="ENSCINP00000036408.1"/>
    <property type="gene ID" value="ENSCING00000022751.1"/>
</dbReference>
<gene>
    <name evidence="1" type="primary">LOC100181938</name>
</gene>
<proteinExistence type="predicted"/>
<dbReference type="Proteomes" id="UP000008144">
    <property type="component" value="Unassembled WGS sequence"/>
</dbReference>
<dbReference type="PANTHER" id="PTHR48190">
    <property type="entry name" value="PROGRAMMED CELL DEATH PROTEIN 7"/>
    <property type="match status" value="1"/>
</dbReference>
<dbReference type="InParanoid" id="H2Y3C3"/>
<reference evidence="1" key="2">
    <citation type="submission" date="2025-08" db="UniProtKB">
        <authorList>
            <consortium name="Ensembl"/>
        </authorList>
    </citation>
    <scope>IDENTIFICATION</scope>
</reference>